<protein>
    <recommendedName>
        <fullName evidence="7">2-dehydro-3-deoxy-6-phosphogalactonate aldolase</fullName>
    </recommendedName>
</protein>
<comment type="pathway">
    <text evidence="1">Carbohydrate acid metabolism.</text>
</comment>
<dbReference type="PANTHER" id="PTHR30246:SF1">
    <property type="entry name" value="2-DEHYDRO-3-DEOXY-6-PHOSPHOGALACTONATE ALDOLASE-RELATED"/>
    <property type="match status" value="1"/>
</dbReference>
<dbReference type="AlphaFoldDB" id="A0A381YFZ2"/>
<dbReference type="CDD" id="cd00452">
    <property type="entry name" value="KDPG_aldolase"/>
    <property type="match status" value="1"/>
</dbReference>
<name>A0A381YFZ2_9ZZZZ</name>
<dbReference type="InterPro" id="IPR013785">
    <property type="entry name" value="Aldolase_TIM"/>
</dbReference>
<dbReference type="NCBIfam" id="NF006600">
    <property type="entry name" value="PRK09140.1"/>
    <property type="match status" value="1"/>
</dbReference>
<evidence type="ECO:0000256" key="3">
    <source>
        <dbReference type="ARBA" id="ARBA00011233"/>
    </source>
</evidence>
<evidence type="ECO:0000256" key="4">
    <source>
        <dbReference type="ARBA" id="ARBA00023239"/>
    </source>
</evidence>
<dbReference type="InterPro" id="IPR000887">
    <property type="entry name" value="Aldlse_KDPG_KHG"/>
</dbReference>
<dbReference type="PANTHER" id="PTHR30246">
    <property type="entry name" value="2-KETO-3-DEOXY-6-PHOSPHOGLUCONATE ALDOLASE"/>
    <property type="match status" value="1"/>
</dbReference>
<dbReference type="SUPFAM" id="SSF51569">
    <property type="entry name" value="Aldolase"/>
    <property type="match status" value="1"/>
</dbReference>
<keyword evidence="5" id="KW-0119">Carbohydrate metabolism</keyword>
<gene>
    <name evidence="6" type="ORF">METZ01_LOCUS128758</name>
</gene>
<proteinExistence type="inferred from homology"/>
<sequence>MNRNIIAILRGVTPDEAVPITQCLIRKGITKIEIPLNSPNPFESIKNIKFDCKDLETLGAGTVLNVKDVELASEAGCNFIFSPNCNTEVIKETKNRKLISIPGIMTPTEAFTALDAGADAIKLFPAHIVTQQGLKSILAVLPNKTKIYVVGGIETKDMASWLVSGAFGFGIGSTLYKPGYNTDKIEQNAAKIIRQYDLGITNLS</sequence>
<reference evidence="6" key="1">
    <citation type="submission" date="2018-05" db="EMBL/GenBank/DDBJ databases">
        <authorList>
            <person name="Lanie J.A."/>
            <person name="Ng W.-L."/>
            <person name="Kazmierczak K.M."/>
            <person name="Andrzejewski T.M."/>
            <person name="Davidsen T.M."/>
            <person name="Wayne K.J."/>
            <person name="Tettelin H."/>
            <person name="Glass J.I."/>
            <person name="Rusch D."/>
            <person name="Podicherti R."/>
            <person name="Tsui H.-C.T."/>
            <person name="Winkler M.E."/>
        </authorList>
    </citation>
    <scope>NUCLEOTIDE SEQUENCE</scope>
</reference>
<dbReference type="Gene3D" id="3.20.20.70">
    <property type="entry name" value="Aldolase class I"/>
    <property type="match status" value="1"/>
</dbReference>
<comment type="subunit">
    <text evidence="3">Homotrimer.</text>
</comment>
<accession>A0A381YFZ2</accession>
<comment type="similarity">
    <text evidence="2">Belongs to the KHG/KDPG aldolase family.</text>
</comment>
<dbReference type="GO" id="GO:0016829">
    <property type="term" value="F:lyase activity"/>
    <property type="evidence" value="ECO:0007669"/>
    <property type="project" value="UniProtKB-KW"/>
</dbReference>
<evidence type="ECO:0008006" key="7">
    <source>
        <dbReference type="Google" id="ProtNLM"/>
    </source>
</evidence>
<organism evidence="6">
    <name type="scientific">marine metagenome</name>
    <dbReference type="NCBI Taxonomy" id="408172"/>
    <lineage>
        <taxon>unclassified sequences</taxon>
        <taxon>metagenomes</taxon>
        <taxon>ecological metagenomes</taxon>
    </lineage>
</organism>
<keyword evidence="4" id="KW-0456">Lyase</keyword>
<dbReference type="Pfam" id="PF01081">
    <property type="entry name" value="Aldolase"/>
    <property type="match status" value="1"/>
</dbReference>
<dbReference type="EMBL" id="UINC01018140">
    <property type="protein sequence ID" value="SVA75904.1"/>
    <property type="molecule type" value="Genomic_DNA"/>
</dbReference>
<evidence type="ECO:0000256" key="5">
    <source>
        <dbReference type="ARBA" id="ARBA00023277"/>
    </source>
</evidence>
<evidence type="ECO:0000256" key="2">
    <source>
        <dbReference type="ARBA" id="ARBA00006906"/>
    </source>
</evidence>
<evidence type="ECO:0000313" key="6">
    <source>
        <dbReference type="EMBL" id="SVA75904.1"/>
    </source>
</evidence>
<evidence type="ECO:0000256" key="1">
    <source>
        <dbReference type="ARBA" id="ARBA00004761"/>
    </source>
</evidence>